<dbReference type="SUPFAM" id="SSF100950">
    <property type="entry name" value="NagB/RpiA/CoA transferase-like"/>
    <property type="match status" value="1"/>
</dbReference>
<evidence type="ECO:0000256" key="2">
    <source>
        <dbReference type="ARBA" id="ARBA00022679"/>
    </source>
</evidence>
<dbReference type="InterPro" id="IPR004163">
    <property type="entry name" value="CoA_transf_BS"/>
</dbReference>
<dbReference type="Pfam" id="PF01144">
    <property type="entry name" value="CoA_trans"/>
    <property type="match status" value="1"/>
</dbReference>
<sequence length="217" mass="23149">MNKWIGKKEFQSLIKDNQSIMVGGFLTCGTPELLIDWVVETNVKGLTIICNDAGYPDKGVGKLIANNQVKKVIASHIGTNPFAGQQMSTGALEVILVPQGTLIEQIRAYGAGLGGILTPTGVKTSIQEGKQVITVANKEFLLEEALGADIALVNAYQSDALGNLTYAKTARNFNPIIATAAHKVIAMVDHKVNAIDPEVVITPHNFIDYLVGGEHIG</sequence>
<organism evidence="3 4">
    <name type="scientific">Mariniplasma anaerobium</name>
    <dbReference type="NCBI Taxonomy" id="2735436"/>
    <lineage>
        <taxon>Bacteria</taxon>
        <taxon>Bacillati</taxon>
        <taxon>Mycoplasmatota</taxon>
        <taxon>Mollicutes</taxon>
        <taxon>Acholeplasmatales</taxon>
        <taxon>Acholeplasmataceae</taxon>
        <taxon>Mariniplasma</taxon>
    </lineage>
</organism>
<dbReference type="Proteomes" id="UP000620133">
    <property type="component" value="Chromosome"/>
</dbReference>
<accession>A0A7U9XVN1</accession>
<keyword evidence="2 3" id="KW-0808">Transferase</keyword>
<dbReference type="NCBIfam" id="TIGR02429">
    <property type="entry name" value="pcaI_scoA_fam"/>
    <property type="match status" value="1"/>
</dbReference>
<dbReference type="Gene3D" id="3.40.1080.10">
    <property type="entry name" value="Glutaconate Coenzyme A-transferase"/>
    <property type="match status" value="1"/>
</dbReference>
<dbReference type="RefSeq" id="WP_176239356.1">
    <property type="nucleotide sequence ID" value="NZ_AP024412.1"/>
</dbReference>
<proteinExistence type="inferred from homology"/>
<dbReference type="PANTHER" id="PTHR13707">
    <property type="entry name" value="KETOACID-COENZYME A TRANSFERASE"/>
    <property type="match status" value="1"/>
</dbReference>
<dbReference type="KEGG" id="manr:MPAN_016050"/>
<dbReference type="InterPro" id="IPR004165">
    <property type="entry name" value="CoA_trans_fam_I"/>
</dbReference>
<dbReference type="EMBL" id="AP024412">
    <property type="protein sequence ID" value="BCR36712.1"/>
    <property type="molecule type" value="Genomic_DNA"/>
</dbReference>
<keyword evidence="4" id="KW-1185">Reference proteome</keyword>
<protein>
    <submittedName>
        <fullName evidence="3">Acetyl-CoA--acetoacetyl-CoA transferase subunit alpha</fullName>
    </submittedName>
</protein>
<comment type="similarity">
    <text evidence="1">Belongs to the 3-oxoacid CoA-transferase subunit A family.</text>
</comment>
<dbReference type="PANTHER" id="PTHR13707:SF60">
    <property type="entry name" value="ACETATE COA-TRANSFERASE SUBUNIT ALPHA"/>
    <property type="match status" value="1"/>
</dbReference>
<dbReference type="PROSITE" id="PS01273">
    <property type="entry name" value="COA_TRANSF_1"/>
    <property type="match status" value="1"/>
</dbReference>
<evidence type="ECO:0000256" key="1">
    <source>
        <dbReference type="ARBA" id="ARBA00005612"/>
    </source>
</evidence>
<dbReference type="InterPro" id="IPR012792">
    <property type="entry name" value="3-oxoacid_CoA-transf_A"/>
</dbReference>
<dbReference type="InterPro" id="IPR037171">
    <property type="entry name" value="NagB/RpiA_transferase-like"/>
</dbReference>
<dbReference type="AlphaFoldDB" id="A0A7U9XVN1"/>
<name>A0A7U9XVN1_9MOLU</name>
<evidence type="ECO:0000313" key="3">
    <source>
        <dbReference type="EMBL" id="BCR36712.1"/>
    </source>
</evidence>
<gene>
    <name evidence="3" type="ORF">MPAN_016050</name>
</gene>
<dbReference type="GO" id="GO:0008410">
    <property type="term" value="F:CoA-transferase activity"/>
    <property type="evidence" value="ECO:0007669"/>
    <property type="project" value="InterPro"/>
</dbReference>
<evidence type="ECO:0000313" key="4">
    <source>
        <dbReference type="Proteomes" id="UP000620133"/>
    </source>
</evidence>
<reference evidence="3" key="1">
    <citation type="submission" date="2021-01" db="EMBL/GenBank/DDBJ databases">
        <title>Draft genome sequence of Acholeplasmataceae bacterium strain Mahy22.</title>
        <authorList>
            <person name="Watanabe M."/>
            <person name="Kojima H."/>
            <person name="Fukui M."/>
        </authorList>
    </citation>
    <scope>NUCLEOTIDE SEQUENCE</scope>
    <source>
        <strain evidence="3">Mahy22</strain>
    </source>
</reference>
<dbReference type="SMART" id="SM00882">
    <property type="entry name" value="CoA_trans"/>
    <property type="match status" value="1"/>
</dbReference>